<feature type="region of interest" description="Disordered" evidence="1">
    <location>
        <begin position="174"/>
        <end position="213"/>
    </location>
</feature>
<name>A0AAP0EUK4_9MAGN</name>
<dbReference type="Pfam" id="PF05553">
    <property type="entry name" value="DUF761"/>
    <property type="match status" value="1"/>
</dbReference>
<feature type="compositionally biased region" description="Basic and acidic residues" evidence="1">
    <location>
        <begin position="413"/>
        <end position="423"/>
    </location>
</feature>
<organism evidence="3 4">
    <name type="scientific">Stephania cephalantha</name>
    <dbReference type="NCBI Taxonomy" id="152367"/>
    <lineage>
        <taxon>Eukaryota</taxon>
        <taxon>Viridiplantae</taxon>
        <taxon>Streptophyta</taxon>
        <taxon>Embryophyta</taxon>
        <taxon>Tracheophyta</taxon>
        <taxon>Spermatophyta</taxon>
        <taxon>Magnoliopsida</taxon>
        <taxon>Ranunculales</taxon>
        <taxon>Menispermaceae</taxon>
        <taxon>Menispermoideae</taxon>
        <taxon>Cissampelideae</taxon>
        <taxon>Stephania</taxon>
    </lineage>
</organism>
<feature type="region of interest" description="Disordered" evidence="1">
    <location>
        <begin position="559"/>
        <end position="656"/>
    </location>
</feature>
<feature type="compositionally biased region" description="Basic and acidic residues" evidence="1">
    <location>
        <begin position="565"/>
        <end position="581"/>
    </location>
</feature>
<gene>
    <name evidence="3" type="ORF">Scep_026698</name>
</gene>
<evidence type="ECO:0000313" key="3">
    <source>
        <dbReference type="EMBL" id="KAK9095229.1"/>
    </source>
</evidence>
<keyword evidence="2" id="KW-0812">Transmembrane</keyword>
<dbReference type="InterPro" id="IPR008480">
    <property type="entry name" value="DUF761_pln"/>
</dbReference>
<feature type="compositionally biased region" description="Polar residues" evidence="1">
    <location>
        <begin position="521"/>
        <end position="532"/>
    </location>
</feature>
<feature type="compositionally biased region" description="Basic and acidic residues" evidence="1">
    <location>
        <begin position="462"/>
        <end position="506"/>
    </location>
</feature>
<dbReference type="AlphaFoldDB" id="A0AAP0EUK4"/>
<keyword evidence="4" id="KW-1185">Reference proteome</keyword>
<protein>
    <submittedName>
        <fullName evidence="3">Uncharacterized protein</fullName>
    </submittedName>
</protein>
<reference evidence="3 4" key="1">
    <citation type="submission" date="2024-01" db="EMBL/GenBank/DDBJ databases">
        <title>Genome assemblies of Stephania.</title>
        <authorList>
            <person name="Yang L."/>
        </authorList>
    </citation>
    <scope>NUCLEOTIDE SEQUENCE [LARGE SCALE GENOMIC DNA]</scope>
    <source>
        <strain evidence="3">JXDWG</strain>
        <tissue evidence="3">Leaf</tissue>
    </source>
</reference>
<feature type="compositionally biased region" description="Polar residues" evidence="1">
    <location>
        <begin position="178"/>
        <end position="205"/>
    </location>
</feature>
<feature type="compositionally biased region" description="Low complexity" evidence="1">
    <location>
        <begin position="451"/>
        <end position="461"/>
    </location>
</feature>
<feature type="compositionally biased region" description="Basic residues" evidence="1">
    <location>
        <begin position="681"/>
        <end position="693"/>
    </location>
</feature>
<dbReference type="PANTHER" id="PTHR34059">
    <property type="entry name" value="EXPRESSED PROTEIN"/>
    <property type="match status" value="1"/>
</dbReference>
<sequence>MATTASQDLQIQANPSRFYLHFIYKVVSVAIVLVVIPLFPSQAPDFVNQTVLSRGWELVHLLFVGIAVSYGLFSRRNVEIEKEHPFKSETAQTYVSGILQVSSVFDDGVECPYESDVHKFQTWNSQCFRGDSNAVVGRESSDFYEQTNGSSYGSYRPLFLPVRSLKSPVLDGEFGGSVSENGGSQGSPVSRSDSDSRIGSCNSSAERAGRREIEELGTLDLDLEEELEGNGALPSPIPWRSRSGRMEMREEVANVAPPFFSPAPSIKEFDTSRLRSRSFHAPRPYHQPYQPESPFGRMDMEEAGNVAPPLYSPPPAMKESDVNRLRSRSLRAPRHYKQSYQREFVAERMEMREKSANIPPLYNPTPSMEESGFDQLKPRSSRAPMQHHQSSQPDSTSPSPNKLSPSYSFVPELRSKSMKELGKKNASSKSPSPPPTNLPDPESPRSPIFESHSSSSTMGLSSEKKYEKNDLKDESREKLSRRRRDELRNRRNLRLDSLKSESKTRTQVEGPSVGMGRSVRTFRTSESVSKATSSKEIDEPMDGEIGGILNEVDVTAAKETGTNKARTDELPLPVSHEKQKCETSNGEVEQNSEVTRPKLKPSSSYEKKEKKEMANKVILETEEYSSSGNENAQRSSDTEETVSGSDAGPDLSDEVDKKADEFIAKFREQIRLQRIDSIKRSSSRQRSSRNSSR</sequence>
<accession>A0AAP0EUK4</accession>
<evidence type="ECO:0000256" key="2">
    <source>
        <dbReference type="SAM" id="Phobius"/>
    </source>
</evidence>
<dbReference type="PANTHER" id="PTHR34059:SF1">
    <property type="entry name" value="EXPRESSED PROTEIN"/>
    <property type="match status" value="1"/>
</dbReference>
<feature type="region of interest" description="Disordered" evidence="1">
    <location>
        <begin position="356"/>
        <end position="546"/>
    </location>
</feature>
<feature type="compositionally biased region" description="Basic and acidic residues" evidence="1">
    <location>
        <begin position="605"/>
        <end position="614"/>
    </location>
</feature>
<dbReference type="Proteomes" id="UP001419268">
    <property type="component" value="Unassembled WGS sequence"/>
</dbReference>
<keyword evidence="2" id="KW-0472">Membrane</keyword>
<comment type="caution">
    <text evidence="3">The sequence shown here is derived from an EMBL/GenBank/DDBJ whole genome shotgun (WGS) entry which is preliminary data.</text>
</comment>
<feature type="region of interest" description="Disordered" evidence="1">
    <location>
        <begin position="673"/>
        <end position="693"/>
    </location>
</feature>
<feature type="compositionally biased region" description="Low complexity" evidence="1">
    <location>
        <begin position="386"/>
        <end position="400"/>
    </location>
</feature>
<feature type="compositionally biased region" description="Polar residues" evidence="1">
    <location>
        <begin position="582"/>
        <end position="594"/>
    </location>
</feature>
<feature type="region of interest" description="Disordered" evidence="1">
    <location>
        <begin position="308"/>
        <end position="337"/>
    </location>
</feature>
<keyword evidence="2" id="KW-1133">Transmembrane helix</keyword>
<proteinExistence type="predicted"/>
<evidence type="ECO:0000313" key="4">
    <source>
        <dbReference type="Proteomes" id="UP001419268"/>
    </source>
</evidence>
<dbReference type="EMBL" id="JBBNAG010000011">
    <property type="protein sequence ID" value="KAK9095229.1"/>
    <property type="molecule type" value="Genomic_DNA"/>
</dbReference>
<evidence type="ECO:0000256" key="1">
    <source>
        <dbReference type="SAM" id="MobiDB-lite"/>
    </source>
</evidence>
<feature type="compositionally biased region" description="Basic residues" evidence="1">
    <location>
        <begin position="325"/>
        <end position="337"/>
    </location>
</feature>
<feature type="compositionally biased region" description="Polar residues" evidence="1">
    <location>
        <begin position="624"/>
        <end position="635"/>
    </location>
</feature>
<feature type="transmembrane region" description="Helical" evidence="2">
    <location>
        <begin position="18"/>
        <end position="39"/>
    </location>
</feature>